<comment type="similarity">
    <text evidence="1">Belongs to the EcnA/EcnB lipoprotein family.</text>
</comment>
<evidence type="ECO:0000256" key="1">
    <source>
        <dbReference type="ARBA" id="ARBA00010296"/>
    </source>
</evidence>
<reference evidence="8 9" key="1">
    <citation type="submission" date="2017-01" db="EMBL/GenBank/DDBJ databases">
        <authorList>
            <person name="Mah S.A."/>
            <person name="Swanson W.J."/>
            <person name="Moy G.W."/>
            <person name="Vacquier V.D."/>
        </authorList>
    </citation>
    <scope>NUCLEOTIDE SEQUENCE [LARGE SCALE GENOMIC DNA]</scope>
    <source>
        <strain evidence="8 9">DSM 29590</strain>
    </source>
</reference>
<dbReference type="GO" id="GO:0009636">
    <property type="term" value="P:response to toxic substance"/>
    <property type="evidence" value="ECO:0007669"/>
    <property type="project" value="InterPro"/>
</dbReference>
<keyword evidence="3 7" id="KW-0732">Signal</keyword>
<evidence type="ECO:0000256" key="7">
    <source>
        <dbReference type="SAM" id="SignalP"/>
    </source>
</evidence>
<dbReference type="InterPro" id="IPR012556">
    <property type="entry name" value="Entericidin"/>
</dbReference>
<keyword evidence="5" id="KW-0564">Palmitate</keyword>
<dbReference type="RefSeq" id="WP_139194200.1">
    <property type="nucleotide sequence ID" value="NZ_FOAC01000001.1"/>
</dbReference>
<keyword evidence="6" id="KW-0449">Lipoprotein</keyword>
<evidence type="ECO:0000256" key="5">
    <source>
        <dbReference type="ARBA" id="ARBA00023139"/>
    </source>
</evidence>
<keyword evidence="4" id="KW-0472">Membrane</keyword>
<dbReference type="Proteomes" id="UP000186019">
    <property type="component" value="Unassembled WGS sequence"/>
</dbReference>
<organism evidence="8 9">
    <name type="scientific">Roseovarius nanhaiticus</name>
    <dbReference type="NCBI Taxonomy" id="573024"/>
    <lineage>
        <taxon>Bacteria</taxon>
        <taxon>Pseudomonadati</taxon>
        <taxon>Pseudomonadota</taxon>
        <taxon>Alphaproteobacteria</taxon>
        <taxon>Rhodobacterales</taxon>
        <taxon>Roseobacteraceae</taxon>
        <taxon>Roseovarius</taxon>
    </lineage>
</organism>
<keyword evidence="9" id="KW-1185">Reference proteome</keyword>
<dbReference type="PROSITE" id="PS51257">
    <property type="entry name" value="PROKAR_LIPOPROTEIN"/>
    <property type="match status" value="1"/>
</dbReference>
<accession>A0A1N7G5W0</accession>
<sequence>MPKVLFALATIAALAGCNTVAGFGQDVENTGEAIEAEAEAEAN</sequence>
<dbReference type="STRING" id="573024.SAMN05216208_0433"/>
<dbReference type="EMBL" id="FTNV01000001">
    <property type="protein sequence ID" value="SIS07938.1"/>
    <property type="molecule type" value="Genomic_DNA"/>
</dbReference>
<evidence type="ECO:0000256" key="6">
    <source>
        <dbReference type="ARBA" id="ARBA00023288"/>
    </source>
</evidence>
<evidence type="ECO:0000256" key="3">
    <source>
        <dbReference type="ARBA" id="ARBA00022729"/>
    </source>
</evidence>
<proteinExistence type="inferred from homology"/>
<evidence type="ECO:0000313" key="9">
    <source>
        <dbReference type="Proteomes" id="UP000186019"/>
    </source>
</evidence>
<gene>
    <name evidence="8" type="ORF">SAMN05421666_1703</name>
</gene>
<dbReference type="AlphaFoldDB" id="A0A1N7G5W0"/>
<evidence type="ECO:0000313" key="8">
    <source>
        <dbReference type="EMBL" id="SIS07938.1"/>
    </source>
</evidence>
<feature type="chain" id="PRO_5012658879" evidence="7">
    <location>
        <begin position="16"/>
        <end position="43"/>
    </location>
</feature>
<evidence type="ECO:0000256" key="2">
    <source>
        <dbReference type="ARBA" id="ARBA00022475"/>
    </source>
</evidence>
<protein>
    <submittedName>
        <fullName evidence="8">Entericidin EcnA/B family protein</fullName>
    </submittedName>
</protein>
<dbReference type="GO" id="GO:0016020">
    <property type="term" value="C:membrane"/>
    <property type="evidence" value="ECO:0007669"/>
    <property type="project" value="InterPro"/>
</dbReference>
<dbReference type="OrthoDB" id="7363288at2"/>
<dbReference type="Pfam" id="PF08085">
    <property type="entry name" value="Entericidin"/>
    <property type="match status" value="1"/>
</dbReference>
<name>A0A1N7G5W0_9RHOB</name>
<evidence type="ECO:0000256" key="4">
    <source>
        <dbReference type="ARBA" id="ARBA00023136"/>
    </source>
</evidence>
<keyword evidence="2" id="KW-1003">Cell membrane</keyword>
<feature type="signal peptide" evidence="7">
    <location>
        <begin position="1"/>
        <end position="15"/>
    </location>
</feature>